<dbReference type="EMBL" id="CP162599">
    <property type="protein sequence ID" value="XDK31412.1"/>
    <property type="molecule type" value="Genomic_DNA"/>
</dbReference>
<dbReference type="CDD" id="cd07731">
    <property type="entry name" value="ComA-like_MBL-fold"/>
    <property type="match status" value="1"/>
</dbReference>
<dbReference type="SMART" id="SM00849">
    <property type="entry name" value="Lactamase_B"/>
    <property type="match status" value="1"/>
</dbReference>
<dbReference type="GO" id="GO:0030420">
    <property type="term" value="P:establishment of competence for transformation"/>
    <property type="evidence" value="ECO:0007669"/>
    <property type="project" value="InterPro"/>
</dbReference>
<feature type="transmembrane region" description="Helical" evidence="6">
    <location>
        <begin position="481"/>
        <end position="501"/>
    </location>
</feature>
<feature type="transmembrane region" description="Helical" evidence="6">
    <location>
        <begin position="447"/>
        <end position="469"/>
    </location>
</feature>
<dbReference type="InterPro" id="IPR025405">
    <property type="entry name" value="DUF4131"/>
</dbReference>
<feature type="transmembrane region" description="Helical" evidence="6">
    <location>
        <begin position="232"/>
        <end position="255"/>
    </location>
</feature>
<name>A0AB39HHQ0_9BACI</name>
<accession>A0AB39HHQ0</accession>
<evidence type="ECO:0000256" key="6">
    <source>
        <dbReference type="SAM" id="Phobius"/>
    </source>
</evidence>
<dbReference type="GO" id="GO:0005886">
    <property type="term" value="C:plasma membrane"/>
    <property type="evidence" value="ECO:0007669"/>
    <property type="project" value="UniProtKB-SubCell"/>
</dbReference>
<dbReference type="InterPro" id="IPR052159">
    <property type="entry name" value="Competence_DNA_uptake"/>
</dbReference>
<dbReference type="InterPro" id="IPR004797">
    <property type="entry name" value="Competence_ComEC/Rec2"/>
</dbReference>
<comment type="subcellular location">
    <subcellularLocation>
        <location evidence="1">Cell membrane</location>
        <topology evidence="1">Multi-pass membrane protein</topology>
    </subcellularLocation>
</comment>
<dbReference type="Pfam" id="PF13567">
    <property type="entry name" value="DUF4131"/>
    <property type="match status" value="1"/>
</dbReference>
<protein>
    <submittedName>
        <fullName evidence="8">DNA internalization-related competence protein ComEC/Rec2</fullName>
    </submittedName>
</protein>
<dbReference type="NCBIfam" id="TIGR00360">
    <property type="entry name" value="ComEC_N-term"/>
    <property type="match status" value="1"/>
</dbReference>
<gene>
    <name evidence="8" type="ORF">AB4Y30_10250</name>
</gene>
<dbReference type="PANTHER" id="PTHR30619">
    <property type="entry name" value="DNA INTERNALIZATION/COMPETENCE PROTEIN COMEC/REC2"/>
    <property type="match status" value="1"/>
</dbReference>
<proteinExistence type="predicted"/>
<feature type="transmembrane region" description="Helical" evidence="6">
    <location>
        <begin position="267"/>
        <end position="282"/>
    </location>
</feature>
<dbReference type="InterPro" id="IPR035681">
    <property type="entry name" value="ComA-like_MBL"/>
</dbReference>
<evidence type="ECO:0000256" key="5">
    <source>
        <dbReference type="ARBA" id="ARBA00023136"/>
    </source>
</evidence>
<keyword evidence="4 6" id="KW-1133">Transmembrane helix</keyword>
<evidence type="ECO:0000256" key="2">
    <source>
        <dbReference type="ARBA" id="ARBA00022475"/>
    </source>
</evidence>
<evidence type="ECO:0000256" key="1">
    <source>
        <dbReference type="ARBA" id="ARBA00004651"/>
    </source>
</evidence>
<organism evidence="8">
    <name type="scientific">Ornithinibacillus sp. 4-3</name>
    <dbReference type="NCBI Taxonomy" id="3231488"/>
    <lineage>
        <taxon>Bacteria</taxon>
        <taxon>Bacillati</taxon>
        <taxon>Bacillota</taxon>
        <taxon>Bacilli</taxon>
        <taxon>Bacillales</taxon>
        <taxon>Bacillaceae</taxon>
        <taxon>Ornithinibacillus</taxon>
    </lineage>
</organism>
<keyword evidence="2" id="KW-1003">Cell membrane</keyword>
<keyword evidence="3 6" id="KW-0812">Transmembrane</keyword>
<dbReference type="Pfam" id="PF03772">
    <property type="entry name" value="Competence"/>
    <property type="match status" value="1"/>
</dbReference>
<evidence type="ECO:0000256" key="3">
    <source>
        <dbReference type="ARBA" id="ARBA00022692"/>
    </source>
</evidence>
<dbReference type="Gene3D" id="3.60.15.10">
    <property type="entry name" value="Ribonuclease Z/Hydroxyacylglutathione hydrolase-like"/>
    <property type="match status" value="1"/>
</dbReference>
<feature type="transmembrane region" description="Helical" evidence="6">
    <location>
        <begin position="358"/>
        <end position="380"/>
    </location>
</feature>
<evidence type="ECO:0000259" key="7">
    <source>
        <dbReference type="SMART" id="SM00849"/>
    </source>
</evidence>
<dbReference type="NCBIfam" id="TIGR00361">
    <property type="entry name" value="ComEC_Rec2"/>
    <property type="match status" value="1"/>
</dbReference>
<evidence type="ECO:0000313" key="8">
    <source>
        <dbReference type="EMBL" id="XDK31412.1"/>
    </source>
</evidence>
<dbReference type="InterPro" id="IPR004477">
    <property type="entry name" value="ComEC_N"/>
</dbReference>
<feature type="transmembrane region" description="Helical" evidence="6">
    <location>
        <begin position="386"/>
        <end position="410"/>
    </location>
</feature>
<dbReference type="Pfam" id="PF00753">
    <property type="entry name" value="Lactamase_B"/>
    <property type="match status" value="1"/>
</dbReference>
<feature type="domain" description="Metallo-beta-lactamase" evidence="7">
    <location>
        <begin position="514"/>
        <end position="716"/>
    </location>
</feature>
<dbReference type="AlphaFoldDB" id="A0AB39HHQ0"/>
<feature type="transmembrane region" description="Helical" evidence="6">
    <location>
        <begin position="422"/>
        <end position="441"/>
    </location>
</feature>
<dbReference type="InterPro" id="IPR036866">
    <property type="entry name" value="RibonucZ/Hydroxyglut_hydro"/>
</dbReference>
<feature type="transmembrane region" description="Helical" evidence="6">
    <location>
        <begin position="334"/>
        <end position="351"/>
    </location>
</feature>
<evidence type="ECO:0000256" key="4">
    <source>
        <dbReference type="ARBA" id="ARBA00022989"/>
    </source>
</evidence>
<reference evidence="8" key="1">
    <citation type="submission" date="2024-07" db="EMBL/GenBank/DDBJ databases">
        <title>Halotolerant mesophilic bacterium Ornithinibacillus sp. 4-3, sp. nov., isolated from soil.</title>
        <authorList>
            <person name="Sidarenka A.V."/>
            <person name="Guliayeva D.E."/>
            <person name="Leanovich S.I."/>
            <person name="Hileuskaya K.S."/>
            <person name="Akhremchuk A.E."/>
            <person name="Sikolenko M.A."/>
            <person name="Valentovich L.N."/>
        </authorList>
    </citation>
    <scope>NUCLEOTIDE SEQUENCE</scope>
    <source>
        <strain evidence="8">4-3</strain>
    </source>
</reference>
<dbReference type="PANTHER" id="PTHR30619:SF1">
    <property type="entry name" value="RECOMBINATION PROTEIN 2"/>
    <property type="match status" value="1"/>
</dbReference>
<feature type="transmembrane region" description="Helical" evidence="6">
    <location>
        <begin position="46"/>
        <end position="62"/>
    </location>
</feature>
<keyword evidence="5 6" id="KW-0472">Membrane</keyword>
<sequence length="766" mass="88627">MVGNWHFIAISAVISLLALVYESILFYFVFLIWIFILYFQGKLERILLLMILISLAFFNFYFQEDNAKASDDHRQYQDVTLHGKITSSVHITATSLTFTLQEENTKEKYSIVHFPNEDAVYEEEVLLTLKTGATCKIEGEINHPTPPTNPGEFDFQTYYRNQGITSQVIVSNLEMLQCEGLNSLQFIYLLRMNLIERMNERLSEYTAPWVNALVLGDDSLLEEDTIQLFQRWGLSHILAISGLHVGLMIGMLYFLFLRLNIITKEKLQWVLIFILPIYALLAGGEPSVWRASLMVFLLLILQKLKLKINPLDTLSIIFLVLILFNKYFIYHVGFQFSFLVTFGLILSKTWFTSSHSSMYNLLQISFVSQMMILPLQLHYFHHFQPLSIFLNVIVVPYFSLFVIPFMLFLLIFSPFPMPLIRLLDQLFIFIHGKIMLILEIIDHFFHYPFVIGEISIGYTIIYYIIFVIFMIHLYQTKKIRTFIIGFMLAMFIIYGAAKPYFSPIGYVTMLDIGQGDAFIIELPYRKGVFLIDAGASFSFSDMQPSSKVFKSVIKPYLLSRGIQEIDTIFLSHSDLDHIGSVPYLISEIKVKEIIISEYYPISIEEMRDWTSHNINIRRVAWNEKIERNGLQFHVLSPAKDKHDDNENSLVLQTTIGGESWLFLGDIGKETEEEILKNHTNIKGDVLKVAHHGSNTSSSERFIDQLKPMYALISAGRNNRYGHPTDDVIRTLEERAIKILRTDENGAVQFLYKGEEGVFQTFLDQNK</sequence>
<feature type="transmembrane region" description="Helical" evidence="6">
    <location>
        <begin position="6"/>
        <end position="39"/>
    </location>
</feature>
<dbReference type="SUPFAM" id="SSF56281">
    <property type="entry name" value="Metallo-hydrolase/oxidoreductase"/>
    <property type="match status" value="1"/>
</dbReference>
<dbReference type="InterPro" id="IPR001279">
    <property type="entry name" value="Metallo-B-lactamas"/>
</dbReference>
<dbReference type="RefSeq" id="WP_368652139.1">
    <property type="nucleotide sequence ID" value="NZ_CP162599.1"/>
</dbReference>